<gene>
    <name evidence="2" type="ORF">F8568_040400</name>
</gene>
<organism evidence="2 3">
    <name type="scientific">Actinomadura physcomitrii</name>
    <dbReference type="NCBI Taxonomy" id="2650748"/>
    <lineage>
        <taxon>Bacteria</taxon>
        <taxon>Bacillati</taxon>
        <taxon>Actinomycetota</taxon>
        <taxon>Actinomycetes</taxon>
        <taxon>Streptosporangiales</taxon>
        <taxon>Thermomonosporaceae</taxon>
        <taxon>Actinomadura</taxon>
    </lineage>
</organism>
<dbReference type="PANTHER" id="PTHR30121:SF6">
    <property type="entry name" value="SLR6007 PROTEIN"/>
    <property type="match status" value="1"/>
</dbReference>
<keyword evidence="3" id="KW-1185">Reference proteome</keyword>
<name>A0A6I4MRR5_9ACTN</name>
<dbReference type="InterPro" id="IPR051162">
    <property type="entry name" value="T4SS_component"/>
</dbReference>
<dbReference type="SUPFAM" id="SSF52540">
    <property type="entry name" value="P-loop containing nucleoside triphosphate hydrolases"/>
    <property type="match status" value="1"/>
</dbReference>
<protein>
    <submittedName>
        <fullName evidence="2">DUF87 domain-containing protein</fullName>
    </submittedName>
</protein>
<dbReference type="InterPro" id="IPR002789">
    <property type="entry name" value="HerA_central"/>
</dbReference>
<dbReference type="InterPro" id="IPR027417">
    <property type="entry name" value="P-loop_NTPase"/>
</dbReference>
<sequence length="986" mass="105601">MTVDPGGPVWDLVRNLPVCRLLEVPRRRGQDAEADGRDEWRDQRLAALVSAYHAVGGPVGSSAVLVGWRRAQAFGPTEVFVGGDALIADHAGGTVPGAATLSLPAGGRGSMLPPGVMADAMLTMPHWVRIGAIADGLLTESSSPSLPELARPSLEDGLLSVWMQPFAWLLVAEPVEPQQAASLADELADRQQRAQSMAEMSPENAVAAVRLERRHREIRQAATSGLWRVHLLAGAATPQAAARVAALVCASADLDQMPYALVPEPQVDLTKQLIGHHDDVPGPSVPFEASTQLVAALARPPVREVAGVRFVLRPEFDVTPEPSGSGAAVQVGRVLDRNRREVGPLALPLSSLNRHTFVCGATGAGKSQTVRALLTAATGAGLPWLVVEPAKAEYRMMAARIPDAEVVVIRPGDAEAIAAGINPLQPSSGPDGRAFPLQTHADLVRALFLAAFESDEPFPQVLSAALTRCYEQLGWDLALGEPAVPGTSPRYPTLADLQAAAEQVVSEIGYGQEITDNVRGFIRVRLSSLRLGTTGRFFEGGHPIDFDELLARNVVLEIEDVGDDRDKAFLMGTVLVRLVEHLRLRERQRSGAGSGLQHLSVFEEAHRLLRRSEQAGPASHAVETFAGLLAEIRAYGEGLIVAEQIPSKLVPDVIKNTAVKIVHRLPAKDDRDAVGATMNITDSQSQFLVTLTPGEGAVFTDGMDYPHLVRMPDGTHLEAASTAPAASPHVLVAPRSSTCGSECRALPCTLRDMRTAQRALTDHPELVLWAELAAAAHLTGWGAPILAPAVVDTVQSMPDRLRGCAMSHAIDAAVAARSTVIPAAPNTSGLASHLLAVLEGQLVGKTVCEGDESEYFAQSYRWCLVLEELQQAHRATPEAGRHPRSDEWATIYERSIPGDTLAEQLYRVTAWWDRGQRDQDARTAALWGTAVPSAIETAVGARRNDEDWPQLLREATATLGNVDGLLRFYLPPDPPAASHDDADRAR</sequence>
<reference evidence="2" key="1">
    <citation type="submission" date="2019-12" db="EMBL/GenBank/DDBJ databases">
        <title>Actinomadura physcomitrii sp. nov., a novel actinomycete isolated from moss [Physcomitrium sphaericum (Ludw) Fuernr].</title>
        <authorList>
            <person name="Zhuang X."/>
        </authorList>
    </citation>
    <scope>NUCLEOTIDE SEQUENCE [LARGE SCALE GENOMIC DNA]</scope>
    <source>
        <strain evidence="2">LD22</strain>
    </source>
</reference>
<dbReference type="AlphaFoldDB" id="A0A6I4MRR5"/>
<feature type="domain" description="Helicase HerA central" evidence="1">
    <location>
        <begin position="330"/>
        <end position="413"/>
    </location>
</feature>
<dbReference type="PANTHER" id="PTHR30121">
    <property type="entry name" value="UNCHARACTERIZED PROTEIN YJGR-RELATED"/>
    <property type="match status" value="1"/>
</dbReference>
<proteinExistence type="predicted"/>
<dbReference type="RefSeq" id="WP_151599090.1">
    <property type="nucleotide sequence ID" value="NZ_WBMS02000052.1"/>
</dbReference>
<evidence type="ECO:0000259" key="1">
    <source>
        <dbReference type="Pfam" id="PF01935"/>
    </source>
</evidence>
<dbReference type="Gene3D" id="3.40.50.300">
    <property type="entry name" value="P-loop containing nucleotide triphosphate hydrolases"/>
    <property type="match status" value="2"/>
</dbReference>
<accession>A0A6I4MRR5</accession>
<dbReference type="Pfam" id="PF01935">
    <property type="entry name" value="DUF87"/>
    <property type="match status" value="1"/>
</dbReference>
<evidence type="ECO:0000313" key="3">
    <source>
        <dbReference type="Proteomes" id="UP000462055"/>
    </source>
</evidence>
<dbReference type="EMBL" id="WBMS02000052">
    <property type="protein sequence ID" value="MWA06507.1"/>
    <property type="molecule type" value="Genomic_DNA"/>
</dbReference>
<dbReference type="Proteomes" id="UP000462055">
    <property type="component" value="Unassembled WGS sequence"/>
</dbReference>
<comment type="caution">
    <text evidence="2">The sequence shown here is derived from an EMBL/GenBank/DDBJ whole genome shotgun (WGS) entry which is preliminary data.</text>
</comment>
<evidence type="ECO:0000313" key="2">
    <source>
        <dbReference type="EMBL" id="MWA06507.1"/>
    </source>
</evidence>